<feature type="transmembrane region" description="Helical" evidence="13">
    <location>
        <begin position="119"/>
        <end position="137"/>
    </location>
</feature>
<keyword evidence="4" id="KW-0813">Transport</keyword>
<feature type="transmembrane region" description="Helical" evidence="13">
    <location>
        <begin position="230"/>
        <end position="251"/>
    </location>
</feature>
<gene>
    <name evidence="14" type="ORF">NE237_006220</name>
</gene>
<name>A0A9Q0KM42_9MAGN</name>
<dbReference type="Pfam" id="PF09531">
    <property type="entry name" value="Ndc1_Nup"/>
    <property type="match status" value="1"/>
</dbReference>
<evidence type="ECO:0000256" key="11">
    <source>
        <dbReference type="ARBA" id="ARBA00023136"/>
    </source>
</evidence>
<dbReference type="GO" id="GO:0051028">
    <property type="term" value="P:mRNA transport"/>
    <property type="evidence" value="ECO:0007669"/>
    <property type="project" value="UniProtKB-KW"/>
</dbReference>
<reference evidence="14" key="1">
    <citation type="journal article" date="2023" name="Plant J.">
        <title>The genome of the king protea, Protea cynaroides.</title>
        <authorList>
            <person name="Chang J."/>
            <person name="Duong T.A."/>
            <person name="Schoeman C."/>
            <person name="Ma X."/>
            <person name="Roodt D."/>
            <person name="Barker N."/>
            <person name="Li Z."/>
            <person name="Van de Peer Y."/>
            <person name="Mizrachi E."/>
        </authorList>
    </citation>
    <scope>NUCLEOTIDE SEQUENCE</scope>
    <source>
        <tissue evidence="14">Young leaves</tissue>
    </source>
</reference>
<dbReference type="AlphaFoldDB" id="A0A9Q0KM42"/>
<dbReference type="PANTHER" id="PTHR13269">
    <property type="entry name" value="NUCLEOPORIN NDC1"/>
    <property type="match status" value="1"/>
</dbReference>
<evidence type="ECO:0000256" key="4">
    <source>
        <dbReference type="ARBA" id="ARBA00022448"/>
    </source>
</evidence>
<dbReference type="GO" id="GO:0030674">
    <property type="term" value="F:protein-macromolecule adaptor activity"/>
    <property type="evidence" value="ECO:0007669"/>
    <property type="project" value="TreeGrafter"/>
</dbReference>
<dbReference type="GO" id="GO:0015031">
    <property type="term" value="P:protein transport"/>
    <property type="evidence" value="ECO:0007669"/>
    <property type="project" value="UniProtKB-KW"/>
</dbReference>
<evidence type="ECO:0000256" key="10">
    <source>
        <dbReference type="ARBA" id="ARBA00023132"/>
    </source>
</evidence>
<dbReference type="PANTHER" id="PTHR13269:SF6">
    <property type="entry name" value="NUCLEOPORIN NDC1"/>
    <property type="match status" value="1"/>
</dbReference>
<organism evidence="14 15">
    <name type="scientific">Protea cynaroides</name>
    <dbReference type="NCBI Taxonomy" id="273540"/>
    <lineage>
        <taxon>Eukaryota</taxon>
        <taxon>Viridiplantae</taxon>
        <taxon>Streptophyta</taxon>
        <taxon>Embryophyta</taxon>
        <taxon>Tracheophyta</taxon>
        <taxon>Spermatophyta</taxon>
        <taxon>Magnoliopsida</taxon>
        <taxon>Proteales</taxon>
        <taxon>Proteaceae</taxon>
        <taxon>Protea</taxon>
    </lineage>
</organism>
<evidence type="ECO:0000256" key="5">
    <source>
        <dbReference type="ARBA" id="ARBA00022692"/>
    </source>
</evidence>
<evidence type="ECO:0000256" key="7">
    <source>
        <dbReference type="ARBA" id="ARBA00022927"/>
    </source>
</evidence>
<evidence type="ECO:0000313" key="14">
    <source>
        <dbReference type="EMBL" id="KAJ4973046.1"/>
    </source>
</evidence>
<keyword evidence="10" id="KW-0906">Nuclear pore complex</keyword>
<feature type="transmembrane region" description="Helical" evidence="13">
    <location>
        <begin position="83"/>
        <end position="99"/>
    </location>
</feature>
<dbReference type="GO" id="GO:0031965">
    <property type="term" value="C:nuclear membrane"/>
    <property type="evidence" value="ECO:0007669"/>
    <property type="project" value="UniProtKB-SubCell"/>
</dbReference>
<sequence>MSSAEIVKDRHLGFLIWQSVHSTIVFFFCKIFLLSPFVNNPFSPSLFTFLSFFTFHLSLLLFSTSLCFVITPRPDRPASVTELILFVFRFLLNSVIGGGGSPELSAPSFRRRVRTSLGFLLFLIISAASGFVSVACVCRNSEAVSGLPLIGIGLRGLVFGLIYGLHYIYRQRWVLGFPLIQRPLFFSFKMGLPSAFRQALKLSTVAFLCSSVLVVFLPSQYKSQGTMMQFIVNQSIFYIGSFVVSLCWELSHHLHQVIHTKRFIFAPPKGSAAAETNPSEPLLAALEESTPGSLLQYLAYLDLCIVCESNVDIWRRAAFFEETGETYKRVVVVCLRSLEQLTSNLGEGLEGCSGDKIDQLSRQLSSPGDTRMDSKLNESFNDFQLCAWCAMTIAALTARSHSEDRFGVAQLTGCNAAVVSTLLSCLVAVEACMGKKTNVQTPHLMGPASIKWATLSTGRRDGPPSIGKKRGGPLHAKAYAMADIIRTSIYSIVSVFHNEMLGSMKAGMLEKDWIFDSKPLFGTREILVQKLRLFLDFQAN</sequence>
<dbReference type="GO" id="GO:0070762">
    <property type="term" value="C:nuclear pore transmembrane ring"/>
    <property type="evidence" value="ECO:0007669"/>
    <property type="project" value="TreeGrafter"/>
</dbReference>
<dbReference type="OrthoDB" id="67850at2759"/>
<dbReference type="EMBL" id="JAMYWD010000004">
    <property type="protein sequence ID" value="KAJ4973046.1"/>
    <property type="molecule type" value="Genomic_DNA"/>
</dbReference>
<keyword evidence="5 13" id="KW-0812">Transmembrane</keyword>
<keyword evidence="11 13" id="KW-0472">Membrane</keyword>
<feature type="transmembrane region" description="Helical" evidence="13">
    <location>
        <begin position="46"/>
        <end position="71"/>
    </location>
</feature>
<evidence type="ECO:0000313" key="15">
    <source>
        <dbReference type="Proteomes" id="UP001141806"/>
    </source>
</evidence>
<accession>A0A9Q0KM42</accession>
<keyword evidence="15" id="KW-1185">Reference proteome</keyword>
<proteinExistence type="inferred from homology"/>
<comment type="similarity">
    <text evidence="3">Belongs to the NDC1 family.</text>
</comment>
<evidence type="ECO:0000256" key="8">
    <source>
        <dbReference type="ARBA" id="ARBA00022989"/>
    </source>
</evidence>
<dbReference type="InterPro" id="IPR019049">
    <property type="entry name" value="Nucleoporin_prot_Ndc1/Nup"/>
</dbReference>
<evidence type="ECO:0000256" key="9">
    <source>
        <dbReference type="ARBA" id="ARBA00023010"/>
    </source>
</evidence>
<dbReference type="GO" id="GO:0006999">
    <property type="term" value="P:nuclear pore organization"/>
    <property type="evidence" value="ECO:0007669"/>
    <property type="project" value="TreeGrafter"/>
</dbReference>
<keyword evidence="7" id="KW-0653">Protein transport</keyword>
<keyword evidence="12" id="KW-0539">Nucleus</keyword>
<dbReference type="Proteomes" id="UP001141806">
    <property type="component" value="Unassembled WGS sequence"/>
</dbReference>
<evidence type="ECO:0000256" key="12">
    <source>
        <dbReference type="ARBA" id="ARBA00023242"/>
    </source>
</evidence>
<evidence type="ECO:0008006" key="16">
    <source>
        <dbReference type="Google" id="ProtNLM"/>
    </source>
</evidence>
<comment type="caution">
    <text evidence="14">The sequence shown here is derived from an EMBL/GenBank/DDBJ whole genome shotgun (WGS) entry which is preliminary data.</text>
</comment>
<feature type="transmembrane region" description="Helical" evidence="13">
    <location>
        <begin position="149"/>
        <end position="169"/>
    </location>
</feature>
<evidence type="ECO:0000256" key="3">
    <source>
        <dbReference type="ARBA" id="ARBA00005760"/>
    </source>
</evidence>
<evidence type="ECO:0000256" key="13">
    <source>
        <dbReference type="SAM" id="Phobius"/>
    </source>
</evidence>
<keyword evidence="8 13" id="KW-1133">Transmembrane helix</keyword>
<comment type="subcellular location">
    <subcellularLocation>
        <location evidence="1">Nucleus membrane</location>
        <topology evidence="1">Multi-pass membrane protein</topology>
    </subcellularLocation>
    <subcellularLocation>
        <location evidence="2">Nucleus</location>
        <location evidence="2">Nuclear pore complex</location>
    </subcellularLocation>
</comment>
<evidence type="ECO:0000256" key="2">
    <source>
        <dbReference type="ARBA" id="ARBA00004567"/>
    </source>
</evidence>
<feature type="transmembrane region" description="Helical" evidence="13">
    <location>
        <begin position="199"/>
        <end position="218"/>
    </location>
</feature>
<keyword evidence="6" id="KW-0509">mRNA transport</keyword>
<evidence type="ECO:0000256" key="1">
    <source>
        <dbReference type="ARBA" id="ARBA00004232"/>
    </source>
</evidence>
<keyword evidence="9" id="KW-0811">Translocation</keyword>
<protein>
    <recommendedName>
        <fullName evidence="16">Nucleoporin NDC1</fullName>
    </recommendedName>
</protein>
<evidence type="ECO:0000256" key="6">
    <source>
        <dbReference type="ARBA" id="ARBA00022816"/>
    </source>
</evidence>
<feature type="transmembrane region" description="Helical" evidence="13">
    <location>
        <begin position="12"/>
        <end position="34"/>
    </location>
</feature>